<evidence type="ECO:0000256" key="1">
    <source>
        <dbReference type="ARBA" id="ARBA00022737"/>
    </source>
</evidence>
<dbReference type="InterPro" id="IPR002110">
    <property type="entry name" value="Ankyrin_rpt"/>
</dbReference>
<dbReference type="Pfam" id="PF00023">
    <property type="entry name" value="Ank"/>
    <property type="match status" value="1"/>
</dbReference>
<dbReference type="AlphaFoldDB" id="A0A9X3NAN3"/>
<sequence>MDLMEALKSGRFPWLLREHPELATAHIEGTSALMLSRYLRLPEATAALIAVGVPVGPLEAAVLGEVELLKDADVHARGVDGFTPLHLASYMGGTEAVRVLLEAGAPVDADAVNRMKARPIHSAVAVGNHASARLLLEAGANPNLQQEGGYTAMHSAAHNNDAEMIKLLLEFEADPQIRDDEGHTPRDMTSDEAIRALFNP</sequence>
<dbReference type="InterPro" id="IPR036770">
    <property type="entry name" value="Ankyrin_rpt-contain_sf"/>
</dbReference>
<evidence type="ECO:0000313" key="4">
    <source>
        <dbReference type="EMBL" id="MDA0181440.1"/>
    </source>
</evidence>
<comment type="caution">
    <text evidence="4">The sequence shown here is derived from an EMBL/GenBank/DDBJ whole genome shotgun (WGS) entry which is preliminary data.</text>
</comment>
<keyword evidence="5" id="KW-1185">Reference proteome</keyword>
<evidence type="ECO:0000256" key="3">
    <source>
        <dbReference type="PROSITE-ProRule" id="PRU00023"/>
    </source>
</evidence>
<accession>A0A9X3NAN3</accession>
<reference evidence="4" key="1">
    <citation type="submission" date="2022-10" db="EMBL/GenBank/DDBJ databases">
        <title>The WGS of Solirubrobacter phytolaccae KCTC 29190.</title>
        <authorList>
            <person name="Jiang Z."/>
        </authorList>
    </citation>
    <scope>NUCLEOTIDE SEQUENCE</scope>
    <source>
        <strain evidence="4">KCTC 29190</strain>
    </source>
</reference>
<proteinExistence type="predicted"/>
<dbReference type="PANTHER" id="PTHR24201">
    <property type="entry name" value="ANK_REP_REGION DOMAIN-CONTAINING PROTEIN"/>
    <property type="match status" value="1"/>
</dbReference>
<keyword evidence="1" id="KW-0677">Repeat</keyword>
<dbReference type="PROSITE" id="PS50088">
    <property type="entry name" value="ANK_REPEAT"/>
    <property type="match status" value="3"/>
</dbReference>
<feature type="repeat" description="ANK" evidence="3">
    <location>
        <begin position="115"/>
        <end position="147"/>
    </location>
</feature>
<keyword evidence="2 3" id="KW-0040">ANK repeat</keyword>
<gene>
    <name evidence="4" type="ORF">OJ997_14140</name>
</gene>
<dbReference type="Proteomes" id="UP001147653">
    <property type="component" value="Unassembled WGS sequence"/>
</dbReference>
<name>A0A9X3NAN3_9ACTN</name>
<feature type="repeat" description="ANK" evidence="3">
    <location>
        <begin position="148"/>
        <end position="180"/>
    </location>
</feature>
<dbReference type="RefSeq" id="WP_270025755.1">
    <property type="nucleotide sequence ID" value="NZ_JAPDDP010000022.1"/>
</dbReference>
<dbReference type="InterPro" id="IPR050776">
    <property type="entry name" value="Ank_Repeat/CDKN_Inhibitor"/>
</dbReference>
<organism evidence="4 5">
    <name type="scientific">Solirubrobacter phytolaccae</name>
    <dbReference type="NCBI Taxonomy" id="1404360"/>
    <lineage>
        <taxon>Bacteria</taxon>
        <taxon>Bacillati</taxon>
        <taxon>Actinomycetota</taxon>
        <taxon>Thermoleophilia</taxon>
        <taxon>Solirubrobacterales</taxon>
        <taxon>Solirubrobacteraceae</taxon>
        <taxon>Solirubrobacter</taxon>
    </lineage>
</organism>
<dbReference type="Pfam" id="PF13857">
    <property type="entry name" value="Ank_5"/>
    <property type="match status" value="1"/>
</dbReference>
<dbReference type="PROSITE" id="PS50297">
    <property type="entry name" value="ANK_REP_REGION"/>
    <property type="match status" value="2"/>
</dbReference>
<evidence type="ECO:0000313" key="5">
    <source>
        <dbReference type="Proteomes" id="UP001147653"/>
    </source>
</evidence>
<feature type="repeat" description="ANK" evidence="3">
    <location>
        <begin position="80"/>
        <end position="112"/>
    </location>
</feature>
<dbReference type="PRINTS" id="PR01415">
    <property type="entry name" value="ANKYRIN"/>
</dbReference>
<dbReference type="EMBL" id="JAPDDP010000022">
    <property type="protein sequence ID" value="MDA0181440.1"/>
    <property type="molecule type" value="Genomic_DNA"/>
</dbReference>
<protein>
    <submittedName>
        <fullName evidence="4">Ankyrin repeat domain-containing protein</fullName>
    </submittedName>
</protein>
<dbReference type="SMART" id="SM00248">
    <property type="entry name" value="ANK"/>
    <property type="match status" value="3"/>
</dbReference>
<dbReference type="SUPFAM" id="SSF48403">
    <property type="entry name" value="Ankyrin repeat"/>
    <property type="match status" value="1"/>
</dbReference>
<dbReference type="Gene3D" id="1.25.40.20">
    <property type="entry name" value="Ankyrin repeat-containing domain"/>
    <property type="match status" value="2"/>
</dbReference>
<evidence type="ECO:0000256" key="2">
    <source>
        <dbReference type="ARBA" id="ARBA00023043"/>
    </source>
</evidence>